<evidence type="ECO:0000259" key="2">
    <source>
        <dbReference type="PROSITE" id="PS51372"/>
    </source>
</evidence>
<dbReference type="PANTHER" id="PTHR30185">
    <property type="entry name" value="CRYPTIC BETA-GLUCOSIDE BGL OPERON ANTITERMINATOR"/>
    <property type="match status" value="1"/>
</dbReference>
<name>A0A0U2YJW1_9BACL</name>
<dbReference type="InterPro" id="IPR004341">
    <property type="entry name" value="CAT_RNA-bd_dom"/>
</dbReference>
<evidence type="ECO:0000313" key="4">
    <source>
        <dbReference type="Proteomes" id="UP000067683"/>
    </source>
</evidence>
<feature type="domain" description="PRD" evidence="2">
    <location>
        <begin position="65"/>
        <end position="170"/>
    </location>
</feature>
<dbReference type="SUPFAM" id="SSF63520">
    <property type="entry name" value="PTS-regulatory domain, PRD"/>
    <property type="match status" value="2"/>
</dbReference>
<dbReference type="SUPFAM" id="SSF50151">
    <property type="entry name" value="SacY-like RNA-binding domain"/>
    <property type="match status" value="1"/>
</dbReference>
<proteinExistence type="predicted"/>
<reference evidence="3" key="1">
    <citation type="submission" date="2016-01" db="EMBL/GenBank/DDBJ databases">
        <title>Complete genome of Planococcus rifietoensis type strain M8.</title>
        <authorList>
            <person name="See-Too W.S."/>
        </authorList>
    </citation>
    <scope>NUCLEOTIDE SEQUENCE [LARGE SCALE GENOMIC DNA]</scope>
    <source>
        <strain evidence="3">M8</strain>
    </source>
</reference>
<dbReference type="GO" id="GO:0003723">
    <property type="term" value="F:RNA binding"/>
    <property type="evidence" value="ECO:0007669"/>
    <property type="project" value="InterPro"/>
</dbReference>
<dbReference type="InterPro" id="IPR011608">
    <property type="entry name" value="PRD"/>
</dbReference>
<dbReference type="GO" id="GO:0006355">
    <property type="term" value="P:regulation of DNA-templated transcription"/>
    <property type="evidence" value="ECO:0007669"/>
    <property type="project" value="InterPro"/>
</dbReference>
<dbReference type="PROSITE" id="PS51372">
    <property type="entry name" value="PRD_2"/>
    <property type="match status" value="2"/>
</dbReference>
<dbReference type="Gene3D" id="1.10.1790.10">
    <property type="entry name" value="PRD domain"/>
    <property type="match status" value="2"/>
</dbReference>
<dbReference type="InterPro" id="IPR050661">
    <property type="entry name" value="BglG_antiterminators"/>
</dbReference>
<dbReference type="Proteomes" id="UP000067683">
    <property type="component" value="Chromosome"/>
</dbReference>
<dbReference type="STRING" id="200991.AUC31_06640"/>
<keyword evidence="1" id="KW-0677">Repeat</keyword>
<dbReference type="Pfam" id="PF00874">
    <property type="entry name" value="PRD"/>
    <property type="match status" value="2"/>
</dbReference>
<dbReference type="PANTHER" id="PTHR30185:SF15">
    <property type="entry name" value="CRYPTIC BETA-GLUCOSIDE BGL OPERON ANTITERMINATOR"/>
    <property type="match status" value="1"/>
</dbReference>
<dbReference type="InterPro" id="IPR036650">
    <property type="entry name" value="CAT_RNA-bd_dom_sf"/>
</dbReference>
<gene>
    <name evidence="3" type="ORF">AUC31_06640</name>
</gene>
<dbReference type="Pfam" id="PF03123">
    <property type="entry name" value="CAT_RBD"/>
    <property type="match status" value="1"/>
</dbReference>
<sequence length="276" mass="32162">MKIAKVINNNVISVLQSDGSELVIMGKGLAFQKKPGQDVDQLKIQKVFALKNKETTDNFKMLLREVPVDHMMVVEEIITYAKNTLGKKLNENIYVSLTDHINFAMERFRDGIEIRNALLWEIKQLYKEEFLVGVKAVEHINEKFNVSLSEDEAGFIAIHLINAEMNEDVSNTLSITKFIHQIITIVKYHFKVDFDEDSLNYARFITHLKFFAQRIFKGTHYEGKDDELYLLVKQKHPDAAKCTDRIKEYIKKEHGQELTNDEMLYLTIHIERVVNR</sequence>
<accession>A0A0U2YJW1</accession>
<keyword evidence="4" id="KW-1185">Reference proteome</keyword>
<dbReference type="RefSeq" id="WP_058381629.1">
    <property type="nucleotide sequence ID" value="NZ_CP013659.2"/>
</dbReference>
<protein>
    <submittedName>
        <fullName evidence="3">Transcription antiterminator LicT</fullName>
    </submittedName>
</protein>
<dbReference type="InterPro" id="IPR036634">
    <property type="entry name" value="PRD_sf"/>
</dbReference>
<organism evidence="3 4">
    <name type="scientific">Planococcus rifietoensis</name>
    <dbReference type="NCBI Taxonomy" id="200991"/>
    <lineage>
        <taxon>Bacteria</taxon>
        <taxon>Bacillati</taxon>
        <taxon>Bacillota</taxon>
        <taxon>Bacilli</taxon>
        <taxon>Bacillales</taxon>
        <taxon>Caryophanaceae</taxon>
        <taxon>Planococcus</taxon>
    </lineage>
</organism>
<dbReference type="NCBIfam" id="NF046042">
    <property type="entry name" value="LicT"/>
    <property type="match status" value="1"/>
</dbReference>
<dbReference type="EMBL" id="CP013659">
    <property type="protein sequence ID" value="ALS74922.1"/>
    <property type="molecule type" value="Genomic_DNA"/>
</dbReference>
<dbReference type="AlphaFoldDB" id="A0A0U2YJW1"/>
<dbReference type="SMART" id="SM01061">
    <property type="entry name" value="CAT_RBD"/>
    <property type="match status" value="1"/>
</dbReference>
<dbReference type="KEGG" id="prt:AUC31_06640"/>
<dbReference type="Gene3D" id="2.30.24.10">
    <property type="entry name" value="CAT RNA-binding domain"/>
    <property type="match status" value="1"/>
</dbReference>
<dbReference type="OrthoDB" id="9813552at2"/>
<feature type="domain" description="PRD" evidence="2">
    <location>
        <begin position="171"/>
        <end position="276"/>
    </location>
</feature>
<evidence type="ECO:0000313" key="3">
    <source>
        <dbReference type="EMBL" id="ALS74922.1"/>
    </source>
</evidence>
<evidence type="ECO:0000256" key="1">
    <source>
        <dbReference type="ARBA" id="ARBA00022737"/>
    </source>
</evidence>